<keyword evidence="3" id="KW-1185">Reference proteome</keyword>
<evidence type="ECO:0000313" key="3">
    <source>
        <dbReference type="Proteomes" id="UP001139095"/>
    </source>
</evidence>
<proteinExistence type="predicted"/>
<gene>
    <name evidence="2" type="ORF">LG368_13415</name>
</gene>
<dbReference type="AlphaFoldDB" id="A0A9X1IQW6"/>
<accession>A0A9X1IQW6</accession>
<dbReference type="Proteomes" id="UP001139095">
    <property type="component" value="Unassembled WGS sequence"/>
</dbReference>
<evidence type="ECO:0000256" key="1">
    <source>
        <dbReference type="SAM" id="SignalP"/>
    </source>
</evidence>
<organism evidence="2 3">
    <name type="scientific">Marinomonas algarum</name>
    <dbReference type="NCBI Taxonomy" id="2883105"/>
    <lineage>
        <taxon>Bacteria</taxon>
        <taxon>Pseudomonadati</taxon>
        <taxon>Pseudomonadota</taxon>
        <taxon>Gammaproteobacteria</taxon>
        <taxon>Oceanospirillales</taxon>
        <taxon>Oceanospirillaceae</taxon>
        <taxon>Marinomonas</taxon>
    </lineage>
</organism>
<dbReference type="RefSeq" id="WP_226755237.1">
    <property type="nucleotide sequence ID" value="NZ_JAJATW010000026.1"/>
</dbReference>
<evidence type="ECO:0000313" key="2">
    <source>
        <dbReference type="EMBL" id="MCB5162891.1"/>
    </source>
</evidence>
<sequence length="193" mass="20616">MKSTKLAFALSTVLAAGAANADIIGANAEAGFFDGDDGSATYASLDIQHPIPLIPNARVDVWEFESDPSGEEISHLDFTGYYGVGILWASIEGGLTFRQLDMTRGADEESESVPMLFLAASLGIPGTGITLAAESKSISSFDDVTITDQAFKIQYQPLPIVGVELGYRSIEQETKPFGETDYDGYFIGVTIDI</sequence>
<dbReference type="EMBL" id="JAJATW010000026">
    <property type="protein sequence ID" value="MCB5162891.1"/>
    <property type="molecule type" value="Genomic_DNA"/>
</dbReference>
<name>A0A9X1IQW6_9GAMM</name>
<feature type="signal peptide" evidence="1">
    <location>
        <begin position="1"/>
        <end position="21"/>
    </location>
</feature>
<feature type="chain" id="PRO_5040837942" description="Outer membrane protein" evidence="1">
    <location>
        <begin position="22"/>
        <end position="193"/>
    </location>
</feature>
<comment type="caution">
    <text evidence="2">The sequence shown here is derived from an EMBL/GenBank/DDBJ whole genome shotgun (WGS) entry which is preliminary data.</text>
</comment>
<reference evidence="2" key="1">
    <citation type="submission" date="2021-10" db="EMBL/GenBank/DDBJ databases">
        <title>Marinomonas pontica sp. nov., isolated from the Black Sea.</title>
        <authorList>
            <person name="Zhao L.-H."/>
            <person name="Xue J.-H."/>
        </authorList>
    </citation>
    <scope>NUCLEOTIDE SEQUENCE</scope>
    <source>
        <strain evidence="2">E8</strain>
    </source>
</reference>
<protein>
    <recommendedName>
        <fullName evidence="4">Outer membrane protein</fullName>
    </recommendedName>
</protein>
<evidence type="ECO:0008006" key="4">
    <source>
        <dbReference type="Google" id="ProtNLM"/>
    </source>
</evidence>
<keyword evidence="1" id="KW-0732">Signal</keyword>